<comment type="similarity">
    <text evidence="1">Belongs to the prokaryotic/mitochondrial release factor family.</text>
</comment>
<evidence type="ECO:0000256" key="2">
    <source>
        <dbReference type="SAM" id="MobiDB-lite"/>
    </source>
</evidence>
<dbReference type="InterPro" id="IPR050057">
    <property type="entry name" value="Prokaryotic/Mito_RF"/>
</dbReference>
<evidence type="ECO:0000256" key="1">
    <source>
        <dbReference type="ARBA" id="ARBA00010835"/>
    </source>
</evidence>
<evidence type="ECO:0000259" key="3">
    <source>
        <dbReference type="Pfam" id="PF00472"/>
    </source>
</evidence>
<sequence length="118" mass="13224">MTDRAPILTVTIRDCEVQTFRAGGKGGQHQNKTDSGVRVIHHPSGARGESREERSQRQNKRAAFERMAHSPAFRYWVAVQTGRRKSDEQLLAEIEAELNDPAVTRTEVRGPSGWEVVA</sequence>
<dbReference type="InterPro" id="IPR045853">
    <property type="entry name" value="Pep_chain_release_fac_I_sf"/>
</dbReference>
<dbReference type="PANTHER" id="PTHR43804:SF6">
    <property type="entry name" value="CLASS I PEPTIDE CHAIN RELEASE FACTOR"/>
    <property type="match status" value="1"/>
</dbReference>
<organism evidence="4 5">
    <name type="scientific">Cellulomonas denverensis</name>
    <dbReference type="NCBI Taxonomy" id="264297"/>
    <lineage>
        <taxon>Bacteria</taxon>
        <taxon>Bacillati</taxon>
        <taxon>Actinomycetota</taxon>
        <taxon>Actinomycetes</taxon>
        <taxon>Micrococcales</taxon>
        <taxon>Cellulomonadaceae</taxon>
        <taxon>Cellulomonas</taxon>
    </lineage>
</organism>
<dbReference type="SUPFAM" id="SSF75620">
    <property type="entry name" value="Release factor"/>
    <property type="match status" value="1"/>
</dbReference>
<name>A0A7X6KTV5_9CELL</name>
<evidence type="ECO:0000313" key="5">
    <source>
        <dbReference type="Proteomes" id="UP000581206"/>
    </source>
</evidence>
<reference evidence="4 5" key="1">
    <citation type="submission" date="2020-04" db="EMBL/GenBank/DDBJ databases">
        <title>MicrobeNet Type strains.</title>
        <authorList>
            <person name="Nicholson A.C."/>
        </authorList>
    </citation>
    <scope>NUCLEOTIDE SEQUENCE [LARGE SCALE GENOMIC DNA]</scope>
    <source>
        <strain evidence="4 5">ATCC BAA-788</strain>
    </source>
</reference>
<comment type="caution">
    <text evidence="4">The sequence shown here is derived from an EMBL/GenBank/DDBJ whole genome shotgun (WGS) entry which is preliminary data.</text>
</comment>
<dbReference type="InterPro" id="IPR000352">
    <property type="entry name" value="Pep_chain_release_fac_I"/>
</dbReference>
<keyword evidence="5" id="KW-1185">Reference proteome</keyword>
<dbReference type="AlphaFoldDB" id="A0A7X6KTV5"/>
<dbReference type="PANTHER" id="PTHR43804">
    <property type="entry name" value="LD18447P"/>
    <property type="match status" value="1"/>
</dbReference>
<dbReference type="Proteomes" id="UP000581206">
    <property type="component" value="Unassembled WGS sequence"/>
</dbReference>
<dbReference type="EMBL" id="JAAXOX010000002">
    <property type="protein sequence ID" value="NKY22206.1"/>
    <property type="molecule type" value="Genomic_DNA"/>
</dbReference>
<evidence type="ECO:0000313" key="4">
    <source>
        <dbReference type="EMBL" id="NKY22206.1"/>
    </source>
</evidence>
<feature type="domain" description="Prokaryotic-type class I peptide chain release factors" evidence="3">
    <location>
        <begin position="10"/>
        <end position="69"/>
    </location>
</feature>
<dbReference type="Gene3D" id="3.30.160.20">
    <property type="match status" value="1"/>
</dbReference>
<feature type="region of interest" description="Disordered" evidence="2">
    <location>
        <begin position="22"/>
        <end position="64"/>
    </location>
</feature>
<gene>
    <name evidence="4" type="ORF">HGA03_05945</name>
</gene>
<dbReference type="GO" id="GO:0003747">
    <property type="term" value="F:translation release factor activity"/>
    <property type="evidence" value="ECO:0007669"/>
    <property type="project" value="InterPro"/>
</dbReference>
<protein>
    <submittedName>
        <fullName evidence="4">Peptide chain release factor-like protein</fullName>
    </submittedName>
</protein>
<feature type="compositionally biased region" description="Basic and acidic residues" evidence="2">
    <location>
        <begin position="48"/>
        <end position="64"/>
    </location>
</feature>
<accession>A0A7X6KTV5</accession>
<proteinExistence type="inferred from homology"/>
<dbReference type="Pfam" id="PF00472">
    <property type="entry name" value="RF-1"/>
    <property type="match status" value="1"/>
</dbReference>
<dbReference type="RefSeq" id="WP_168629308.1">
    <property type="nucleotide sequence ID" value="NZ_BONL01000033.1"/>
</dbReference>